<evidence type="ECO:0000313" key="1">
    <source>
        <dbReference type="EMBL" id="GIY51070.1"/>
    </source>
</evidence>
<dbReference type="EMBL" id="BPLR01012063">
    <property type="protein sequence ID" value="GIY51070.1"/>
    <property type="molecule type" value="Genomic_DNA"/>
</dbReference>
<accession>A0AAV4TZY0</accession>
<gene>
    <name evidence="1" type="ORF">CEXT_360381</name>
</gene>
<name>A0AAV4TZY0_CAEEX</name>
<evidence type="ECO:0000313" key="2">
    <source>
        <dbReference type="Proteomes" id="UP001054945"/>
    </source>
</evidence>
<dbReference type="AlphaFoldDB" id="A0AAV4TZY0"/>
<organism evidence="1 2">
    <name type="scientific">Caerostris extrusa</name>
    <name type="common">Bark spider</name>
    <name type="synonym">Caerostris bankana</name>
    <dbReference type="NCBI Taxonomy" id="172846"/>
    <lineage>
        <taxon>Eukaryota</taxon>
        <taxon>Metazoa</taxon>
        <taxon>Ecdysozoa</taxon>
        <taxon>Arthropoda</taxon>
        <taxon>Chelicerata</taxon>
        <taxon>Arachnida</taxon>
        <taxon>Araneae</taxon>
        <taxon>Araneomorphae</taxon>
        <taxon>Entelegynae</taxon>
        <taxon>Araneoidea</taxon>
        <taxon>Araneidae</taxon>
        <taxon>Caerostris</taxon>
    </lineage>
</organism>
<reference evidence="1 2" key="1">
    <citation type="submission" date="2021-06" db="EMBL/GenBank/DDBJ databases">
        <title>Caerostris extrusa draft genome.</title>
        <authorList>
            <person name="Kono N."/>
            <person name="Arakawa K."/>
        </authorList>
    </citation>
    <scope>NUCLEOTIDE SEQUENCE [LARGE SCALE GENOMIC DNA]</scope>
</reference>
<keyword evidence="2" id="KW-1185">Reference proteome</keyword>
<sequence length="82" mass="8961">MNMTTGIQNSQLFVFVIASLDKPSDITATYHISALTPFRDNETLPVLPLRKRGLQSKHFVGSRTDQALQSASESASKIAQLA</sequence>
<comment type="caution">
    <text evidence="1">The sequence shown here is derived from an EMBL/GenBank/DDBJ whole genome shotgun (WGS) entry which is preliminary data.</text>
</comment>
<dbReference type="Proteomes" id="UP001054945">
    <property type="component" value="Unassembled WGS sequence"/>
</dbReference>
<proteinExistence type="predicted"/>
<protein>
    <submittedName>
        <fullName evidence="1">Uncharacterized protein</fullName>
    </submittedName>
</protein>